<dbReference type="Pfam" id="PF00117">
    <property type="entry name" value="GATase"/>
    <property type="match status" value="1"/>
</dbReference>
<evidence type="ECO:0000256" key="10">
    <source>
        <dbReference type="HAMAP-Rule" id="MF_00278"/>
    </source>
</evidence>
<evidence type="ECO:0000313" key="14">
    <source>
        <dbReference type="Proteomes" id="UP000243180"/>
    </source>
</evidence>
<feature type="active site" evidence="10 11">
    <location>
        <position position="187"/>
    </location>
</feature>
<dbReference type="GO" id="GO:0000105">
    <property type="term" value="P:L-histidine biosynthetic process"/>
    <property type="evidence" value="ECO:0007669"/>
    <property type="project" value="UniProtKB-UniRule"/>
</dbReference>
<evidence type="ECO:0000256" key="3">
    <source>
        <dbReference type="ARBA" id="ARBA00022605"/>
    </source>
</evidence>
<dbReference type="Proteomes" id="UP000243180">
    <property type="component" value="Chromosome"/>
</dbReference>
<evidence type="ECO:0000256" key="9">
    <source>
        <dbReference type="ARBA" id="ARBA00049534"/>
    </source>
</evidence>
<evidence type="ECO:0000313" key="13">
    <source>
        <dbReference type="EMBL" id="BAV33528.1"/>
    </source>
</evidence>
<evidence type="ECO:0000256" key="11">
    <source>
        <dbReference type="PIRSR" id="PIRSR000495-1"/>
    </source>
</evidence>
<comment type="subunit">
    <text evidence="2 10">Heterodimer of HisH and HisF.</text>
</comment>
<dbReference type="PANTHER" id="PTHR42701:SF1">
    <property type="entry name" value="IMIDAZOLE GLYCEROL PHOSPHATE SYNTHASE SUBUNIT HISH"/>
    <property type="match status" value="1"/>
</dbReference>
<name>A0A1B4XFE7_9GAMM</name>
<dbReference type="GO" id="GO:0000107">
    <property type="term" value="F:imidazoleglycerol-phosphate synthase activity"/>
    <property type="evidence" value="ECO:0007669"/>
    <property type="project" value="UniProtKB-UniRule"/>
</dbReference>
<organism evidence="13 14">
    <name type="scientific">Sulfuricaulis limicola</name>
    <dbReference type="NCBI Taxonomy" id="1620215"/>
    <lineage>
        <taxon>Bacteria</taxon>
        <taxon>Pseudomonadati</taxon>
        <taxon>Pseudomonadota</taxon>
        <taxon>Gammaproteobacteria</taxon>
        <taxon>Acidiferrobacterales</taxon>
        <taxon>Acidiferrobacteraceae</taxon>
        <taxon>Sulfuricaulis</taxon>
    </lineage>
</organism>
<dbReference type="EC" id="4.3.2.10" evidence="10"/>
<dbReference type="NCBIfam" id="TIGR01855">
    <property type="entry name" value="IMP_synth_hisH"/>
    <property type="match status" value="1"/>
</dbReference>
<dbReference type="UniPathway" id="UPA00031">
    <property type="reaction ID" value="UER00010"/>
</dbReference>
<keyword evidence="4 10" id="KW-0378">Hydrolase</keyword>
<dbReference type="PIRSF" id="PIRSF000495">
    <property type="entry name" value="Amidotransf_hisH"/>
    <property type="match status" value="1"/>
</dbReference>
<dbReference type="EMBL" id="AP014879">
    <property type="protein sequence ID" value="BAV33528.1"/>
    <property type="molecule type" value="Genomic_DNA"/>
</dbReference>
<accession>A0A1B4XFE7</accession>
<dbReference type="InterPro" id="IPR029062">
    <property type="entry name" value="Class_I_gatase-like"/>
</dbReference>
<proteinExistence type="inferred from homology"/>
<evidence type="ECO:0000259" key="12">
    <source>
        <dbReference type="Pfam" id="PF00117"/>
    </source>
</evidence>
<dbReference type="GO" id="GO:0005737">
    <property type="term" value="C:cytoplasm"/>
    <property type="evidence" value="ECO:0007669"/>
    <property type="project" value="UniProtKB-SubCell"/>
</dbReference>
<evidence type="ECO:0000256" key="5">
    <source>
        <dbReference type="ARBA" id="ARBA00022962"/>
    </source>
</evidence>
<dbReference type="Gene3D" id="3.40.50.880">
    <property type="match status" value="1"/>
</dbReference>
<dbReference type="GO" id="GO:0016829">
    <property type="term" value="F:lyase activity"/>
    <property type="evidence" value="ECO:0007669"/>
    <property type="project" value="UniProtKB-KW"/>
</dbReference>
<dbReference type="PROSITE" id="PS51273">
    <property type="entry name" value="GATASE_TYPE_1"/>
    <property type="match status" value="1"/>
</dbReference>
<gene>
    <name evidence="10" type="primary">hisH</name>
    <name evidence="13" type="ORF">SCL_1215</name>
</gene>
<sequence length="204" mass="22365">MITIINYGMGNLRSLQNAFTYLGIESRIVSDPEVIAASDRLVLPGVGSYAQAMMNIEKNGMRQAMEMAVLQRGVPFLGVCLGMQLLSGQGEEGGITKGLGWIPGRVVRMTPGEGLKIPHIGFNTARFRLNHGGLFDGLGDGCDFYFVHSFHFISRDPENVIGVCDYGGEVVCAIRRDNVVGVQFHPEKSQSNGLQLLRNFMNHF</sequence>
<feature type="active site" description="Nucleophile" evidence="10 11">
    <location>
        <position position="80"/>
    </location>
</feature>
<keyword evidence="10" id="KW-0963">Cytoplasm</keyword>
<feature type="active site" evidence="10 11">
    <location>
        <position position="185"/>
    </location>
</feature>
<evidence type="ECO:0000256" key="1">
    <source>
        <dbReference type="ARBA" id="ARBA00005091"/>
    </source>
</evidence>
<comment type="catalytic activity">
    <reaction evidence="9 10">
        <text>L-glutamine + H2O = L-glutamate + NH4(+)</text>
        <dbReference type="Rhea" id="RHEA:15889"/>
        <dbReference type="ChEBI" id="CHEBI:15377"/>
        <dbReference type="ChEBI" id="CHEBI:28938"/>
        <dbReference type="ChEBI" id="CHEBI:29985"/>
        <dbReference type="ChEBI" id="CHEBI:58359"/>
        <dbReference type="EC" id="3.5.1.2"/>
    </reaction>
</comment>
<evidence type="ECO:0000256" key="6">
    <source>
        <dbReference type="ARBA" id="ARBA00023102"/>
    </source>
</evidence>
<dbReference type="CDD" id="cd01748">
    <property type="entry name" value="GATase1_IGP_Synthase"/>
    <property type="match status" value="1"/>
</dbReference>
<dbReference type="FunCoup" id="A0A1B4XFE7">
    <property type="interactions" value="305"/>
</dbReference>
<dbReference type="OrthoDB" id="9807137at2"/>
<evidence type="ECO:0000256" key="2">
    <source>
        <dbReference type="ARBA" id="ARBA00011152"/>
    </source>
</evidence>
<evidence type="ECO:0000256" key="7">
    <source>
        <dbReference type="ARBA" id="ARBA00023239"/>
    </source>
</evidence>
<dbReference type="InterPro" id="IPR010139">
    <property type="entry name" value="Imidazole-glycPsynth_HisH"/>
</dbReference>
<dbReference type="GO" id="GO:0004359">
    <property type="term" value="F:glutaminase activity"/>
    <property type="evidence" value="ECO:0007669"/>
    <property type="project" value="UniProtKB-EC"/>
</dbReference>
<dbReference type="AlphaFoldDB" id="A0A1B4XFE7"/>
<keyword evidence="6 10" id="KW-0368">Histidine biosynthesis</keyword>
<dbReference type="RefSeq" id="WP_096360369.1">
    <property type="nucleotide sequence ID" value="NZ_AP014879.1"/>
</dbReference>
<feature type="domain" description="Glutamine amidotransferase" evidence="12">
    <location>
        <begin position="4"/>
        <end position="201"/>
    </location>
</feature>
<evidence type="ECO:0000256" key="4">
    <source>
        <dbReference type="ARBA" id="ARBA00022801"/>
    </source>
</evidence>
<keyword evidence="3 10" id="KW-0028">Amino-acid biosynthesis</keyword>
<keyword evidence="14" id="KW-1185">Reference proteome</keyword>
<comment type="pathway">
    <text evidence="1 10">Amino-acid biosynthesis; L-histidine biosynthesis; L-histidine from 5-phospho-alpha-D-ribose 1-diphosphate: step 5/9.</text>
</comment>
<keyword evidence="7 10" id="KW-0456">Lyase</keyword>
<evidence type="ECO:0000256" key="8">
    <source>
        <dbReference type="ARBA" id="ARBA00047838"/>
    </source>
</evidence>
<protein>
    <recommendedName>
        <fullName evidence="10">Imidazole glycerol phosphate synthase subunit HisH</fullName>
        <ecNumber evidence="10">4.3.2.10</ecNumber>
    </recommendedName>
    <alternativeName>
        <fullName evidence="10">IGP synthase glutaminase subunit</fullName>
        <ecNumber evidence="10">3.5.1.2</ecNumber>
    </alternativeName>
    <alternativeName>
        <fullName evidence="10">IGP synthase subunit HisH</fullName>
    </alternativeName>
    <alternativeName>
        <fullName evidence="10">ImGP synthase subunit HisH</fullName>
        <shortName evidence="10">IGPS subunit HisH</shortName>
    </alternativeName>
</protein>
<dbReference type="InParanoid" id="A0A1B4XFE7"/>
<dbReference type="InterPro" id="IPR017926">
    <property type="entry name" value="GATASE"/>
</dbReference>
<dbReference type="SUPFAM" id="SSF52317">
    <property type="entry name" value="Class I glutamine amidotransferase-like"/>
    <property type="match status" value="1"/>
</dbReference>
<dbReference type="KEGG" id="slim:SCL_1215"/>
<comment type="catalytic activity">
    <reaction evidence="8 10">
        <text>5-[(5-phospho-1-deoxy-D-ribulos-1-ylimino)methylamino]-1-(5-phospho-beta-D-ribosyl)imidazole-4-carboxamide + L-glutamine = D-erythro-1-(imidazol-4-yl)glycerol 3-phosphate + 5-amino-1-(5-phospho-beta-D-ribosyl)imidazole-4-carboxamide + L-glutamate + H(+)</text>
        <dbReference type="Rhea" id="RHEA:24793"/>
        <dbReference type="ChEBI" id="CHEBI:15378"/>
        <dbReference type="ChEBI" id="CHEBI:29985"/>
        <dbReference type="ChEBI" id="CHEBI:58278"/>
        <dbReference type="ChEBI" id="CHEBI:58359"/>
        <dbReference type="ChEBI" id="CHEBI:58475"/>
        <dbReference type="ChEBI" id="CHEBI:58525"/>
        <dbReference type="EC" id="4.3.2.10"/>
    </reaction>
</comment>
<keyword evidence="5 10" id="KW-0315">Glutamine amidotransferase</keyword>
<reference evidence="13 14" key="1">
    <citation type="submission" date="2015-05" db="EMBL/GenBank/DDBJ databases">
        <title>Complete genome sequence of a sulfur-oxidizing gammaproteobacterium strain HA5.</title>
        <authorList>
            <person name="Miura A."/>
            <person name="Kojima H."/>
            <person name="Fukui M."/>
        </authorList>
    </citation>
    <scope>NUCLEOTIDE SEQUENCE [LARGE SCALE GENOMIC DNA]</scope>
    <source>
        <strain evidence="13 14">HA5</strain>
    </source>
</reference>
<comment type="subcellular location">
    <subcellularLocation>
        <location evidence="10">Cytoplasm</location>
    </subcellularLocation>
</comment>
<dbReference type="EC" id="3.5.1.2" evidence="10"/>
<comment type="function">
    <text evidence="10">IGPS catalyzes the conversion of PRFAR and glutamine to IGP, AICAR and glutamate. The HisH subunit catalyzes the hydrolysis of glutamine to glutamate and ammonia as part of the synthesis of IGP and AICAR. The resulting ammonia molecule is channeled to the active site of HisF.</text>
</comment>
<dbReference type="HAMAP" id="MF_00278">
    <property type="entry name" value="HisH"/>
    <property type="match status" value="1"/>
</dbReference>
<dbReference type="PANTHER" id="PTHR42701">
    <property type="entry name" value="IMIDAZOLE GLYCEROL PHOSPHATE SYNTHASE SUBUNIT HISH"/>
    <property type="match status" value="1"/>
</dbReference>